<feature type="transmembrane region" description="Helical" evidence="6">
    <location>
        <begin position="381"/>
        <end position="405"/>
    </location>
</feature>
<dbReference type="Pfam" id="PF00069">
    <property type="entry name" value="Pkinase"/>
    <property type="match status" value="1"/>
</dbReference>
<proteinExistence type="inferred from homology"/>
<dbReference type="InterPro" id="IPR011009">
    <property type="entry name" value="Kinase-like_dom_sf"/>
</dbReference>
<dbReference type="GeneID" id="25258788"/>
<keyword evidence="2" id="KW-0547">Nucleotide-binding</keyword>
<protein>
    <recommendedName>
        <fullName evidence="7">Protein kinase domain-containing protein</fullName>
    </recommendedName>
</protein>
<dbReference type="GO" id="GO:0005634">
    <property type="term" value="C:nucleus"/>
    <property type="evidence" value="ECO:0007669"/>
    <property type="project" value="TreeGrafter"/>
</dbReference>
<keyword evidence="4" id="KW-0067">ATP-binding</keyword>
<dbReference type="OrthoDB" id="1405469at2759"/>
<dbReference type="InterPro" id="IPR000719">
    <property type="entry name" value="Prot_kinase_dom"/>
</dbReference>
<evidence type="ECO:0000256" key="6">
    <source>
        <dbReference type="SAM" id="Phobius"/>
    </source>
</evidence>
<dbReference type="HOGENOM" id="CLU_678077_0_0_1"/>
<name>A0A098VTM6_9MICR</name>
<reference evidence="8 9" key="1">
    <citation type="submission" date="2014-04" db="EMBL/GenBank/DDBJ databases">
        <title>A new species of microsporidia sheds light on the evolution of extreme parasitism.</title>
        <authorList>
            <person name="Haag K.L."/>
            <person name="James T.Y."/>
            <person name="Larsson R."/>
            <person name="Schaer T.M."/>
            <person name="Refardt D."/>
            <person name="Pombert J.-F."/>
            <person name="Ebert D."/>
        </authorList>
    </citation>
    <scope>NUCLEOTIDE SEQUENCE [LARGE SCALE GENOMIC DNA]</scope>
    <source>
        <strain evidence="8 9">UGP3</strain>
        <tissue evidence="8">Spores</tissue>
    </source>
</reference>
<sequence>MRRKLLRGGARDSPLRISFETEVGLSDSSFNQGYYARFFREGKRLGHGLRGTVFIWLVDSPCLFQSARAGRCGAWHVRSEEDPNRYSLLSNQREQPPLARGYAQRGQCVGKALPSKHCLVQAHMDRISSSHLANHVGPEVPSLFMLMELATGGSIEDWLVKVNSNQNREAKGKEPAPRLDSRFFEVASRIMIEFATGLVYVHSCGIVHHDLKPSNLLLLDGSSWLHPGRLVISDFGECCSSSNFGAASDAFKEVSPEYAAPEVIASFPIEINASSSRAYMEAGDIWSAGVIIFELVTGQSFNLVQWAKHPRPPNAISSIYWGAISQCLSLDPMDRPCATELLAQLIAARGDGVLLRKGSPPLPIRGLLEYNKKPLLSSRGLSLGFFGALALGSAAVALALVYNYML</sequence>
<dbReference type="InterPro" id="IPR050339">
    <property type="entry name" value="CC_SR_Kinase"/>
</dbReference>
<dbReference type="SUPFAM" id="SSF56112">
    <property type="entry name" value="Protein kinase-like (PK-like)"/>
    <property type="match status" value="1"/>
</dbReference>
<evidence type="ECO:0000256" key="3">
    <source>
        <dbReference type="ARBA" id="ARBA00022777"/>
    </source>
</evidence>
<dbReference type="GO" id="GO:0005737">
    <property type="term" value="C:cytoplasm"/>
    <property type="evidence" value="ECO:0007669"/>
    <property type="project" value="TreeGrafter"/>
</dbReference>
<dbReference type="GO" id="GO:0004672">
    <property type="term" value="F:protein kinase activity"/>
    <property type="evidence" value="ECO:0007669"/>
    <property type="project" value="InterPro"/>
</dbReference>
<dbReference type="RefSeq" id="XP_013238732.1">
    <property type="nucleotide sequence ID" value="XM_013383278.1"/>
</dbReference>
<comment type="caution">
    <text evidence="8">The sequence shown here is derived from an EMBL/GenBank/DDBJ whole genome shotgun (WGS) entry which is preliminary data.</text>
</comment>
<keyword evidence="1" id="KW-0808">Transferase</keyword>
<keyword evidence="6" id="KW-0472">Membrane</keyword>
<dbReference type="PANTHER" id="PTHR11042:SF138">
    <property type="entry name" value="SERINE_THREONINE-PROTEIN KINASE IKS1-RELATED"/>
    <property type="match status" value="1"/>
</dbReference>
<evidence type="ECO:0000259" key="7">
    <source>
        <dbReference type="PROSITE" id="PS50011"/>
    </source>
</evidence>
<dbReference type="VEuPathDB" id="MicrosporidiaDB:DI09_18p110"/>
<keyword evidence="9" id="KW-1185">Reference proteome</keyword>
<dbReference type="PROSITE" id="PS00108">
    <property type="entry name" value="PROTEIN_KINASE_ST"/>
    <property type="match status" value="1"/>
</dbReference>
<dbReference type="PROSITE" id="PS50011">
    <property type="entry name" value="PROTEIN_KINASE_DOM"/>
    <property type="match status" value="1"/>
</dbReference>
<evidence type="ECO:0000256" key="5">
    <source>
        <dbReference type="ARBA" id="ARBA00037982"/>
    </source>
</evidence>
<dbReference type="Gene3D" id="1.10.510.10">
    <property type="entry name" value="Transferase(Phosphotransferase) domain 1"/>
    <property type="match status" value="1"/>
</dbReference>
<dbReference type="AlphaFoldDB" id="A0A098VTM6"/>
<keyword evidence="6" id="KW-1133">Transmembrane helix</keyword>
<organism evidence="8 9">
    <name type="scientific">Mitosporidium daphniae</name>
    <dbReference type="NCBI Taxonomy" id="1485682"/>
    <lineage>
        <taxon>Eukaryota</taxon>
        <taxon>Fungi</taxon>
        <taxon>Fungi incertae sedis</taxon>
        <taxon>Microsporidia</taxon>
        <taxon>Mitosporidium</taxon>
    </lineage>
</organism>
<feature type="domain" description="Protein kinase" evidence="7">
    <location>
        <begin position="39"/>
        <end position="347"/>
    </location>
</feature>
<gene>
    <name evidence="8" type="ORF">DI09_18p110</name>
</gene>
<dbReference type="EMBL" id="JMKJ01000099">
    <property type="protein sequence ID" value="KGG52305.1"/>
    <property type="molecule type" value="Genomic_DNA"/>
</dbReference>
<evidence type="ECO:0000313" key="8">
    <source>
        <dbReference type="EMBL" id="KGG52305.1"/>
    </source>
</evidence>
<dbReference type="Proteomes" id="UP000029725">
    <property type="component" value="Unassembled WGS sequence"/>
</dbReference>
<evidence type="ECO:0000313" key="9">
    <source>
        <dbReference type="Proteomes" id="UP000029725"/>
    </source>
</evidence>
<keyword evidence="3" id="KW-0418">Kinase</keyword>
<accession>A0A098VTM6</accession>
<dbReference type="SMART" id="SM00220">
    <property type="entry name" value="S_TKc"/>
    <property type="match status" value="1"/>
</dbReference>
<evidence type="ECO:0000256" key="2">
    <source>
        <dbReference type="ARBA" id="ARBA00022741"/>
    </source>
</evidence>
<dbReference type="GO" id="GO:0005524">
    <property type="term" value="F:ATP binding"/>
    <property type="evidence" value="ECO:0007669"/>
    <property type="project" value="UniProtKB-KW"/>
</dbReference>
<dbReference type="PANTHER" id="PTHR11042">
    <property type="entry name" value="EUKARYOTIC TRANSLATION INITIATION FACTOR 2-ALPHA KINASE EIF2-ALPHA KINASE -RELATED"/>
    <property type="match status" value="1"/>
</dbReference>
<keyword evidence="6" id="KW-0812">Transmembrane</keyword>
<comment type="similarity">
    <text evidence="5">Belongs to the protein kinase superfamily. Ser/Thr protein kinase family. GCN2 subfamily.</text>
</comment>
<evidence type="ECO:0000256" key="1">
    <source>
        <dbReference type="ARBA" id="ARBA00022679"/>
    </source>
</evidence>
<dbReference type="InterPro" id="IPR008271">
    <property type="entry name" value="Ser/Thr_kinase_AS"/>
</dbReference>
<dbReference type="CDD" id="cd00180">
    <property type="entry name" value="PKc"/>
    <property type="match status" value="1"/>
</dbReference>
<evidence type="ECO:0000256" key="4">
    <source>
        <dbReference type="ARBA" id="ARBA00022840"/>
    </source>
</evidence>